<dbReference type="OrthoDB" id="2200011at2"/>
<keyword evidence="1" id="KW-1133">Transmembrane helix</keyword>
<dbReference type="Pfam" id="PF10066">
    <property type="entry name" value="DUF2304"/>
    <property type="match status" value="1"/>
</dbReference>
<feature type="transmembrane region" description="Helical" evidence="1">
    <location>
        <begin position="60"/>
        <end position="81"/>
    </location>
</feature>
<dbReference type="EMBL" id="NGMM01000006">
    <property type="protein sequence ID" value="OTP12869.1"/>
    <property type="molecule type" value="Genomic_DNA"/>
</dbReference>
<proteinExistence type="predicted"/>
<feature type="transmembrane region" description="Helical" evidence="1">
    <location>
        <begin position="34"/>
        <end position="54"/>
    </location>
</feature>
<keyword evidence="1" id="KW-0812">Transmembrane</keyword>
<dbReference type="Proteomes" id="UP000195141">
    <property type="component" value="Chromosome"/>
</dbReference>
<dbReference type="RefSeq" id="WP_086350439.1">
    <property type="nucleotide sequence ID" value="NZ_CP147247.1"/>
</dbReference>
<evidence type="ECO:0000313" key="3">
    <source>
        <dbReference type="EMBL" id="WYJ89769.1"/>
    </source>
</evidence>
<gene>
    <name evidence="3" type="ORF">A5888_001494</name>
    <name evidence="2" type="ORF">A5888_003450</name>
</gene>
<protein>
    <recommendedName>
        <fullName evidence="5">DUF2304 domain-containing protein</fullName>
    </recommendedName>
</protein>
<keyword evidence="4" id="KW-1185">Reference proteome</keyword>
<keyword evidence="1" id="KW-0472">Membrane</keyword>
<evidence type="ECO:0008006" key="5">
    <source>
        <dbReference type="Google" id="ProtNLM"/>
    </source>
</evidence>
<dbReference type="InterPro" id="IPR019277">
    <property type="entry name" value="DUF2304"/>
</dbReference>
<reference evidence="3" key="3">
    <citation type="submission" date="2024-03" db="EMBL/GenBank/DDBJ databases">
        <title>The Genome Sequence of Enterococcus sp. DIV0242b.</title>
        <authorList>
            <consortium name="The Broad Institute Genomics Platform"/>
            <consortium name="The Broad Institute Microbial Omics Core"/>
            <consortium name="The Broad Institute Genomic Center for Infectious Diseases"/>
            <person name="Earl A."/>
            <person name="Manson A."/>
            <person name="Gilmore M."/>
            <person name="Schwartman J."/>
            <person name="Shea T."/>
            <person name="Abouelleil A."/>
            <person name="Cao P."/>
            <person name="Chapman S."/>
            <person name="Cusick C."/>
            <person name="Young S."/>
            <person name="Neafsey D."/>
            <person name="Nusbaum C."/>
            <person name="Birren B."/>
        </authorList>
    </citation>
    <scope>NUCLEOTIDE SEQUENCE</scope>
    <source>
        <strain evidence="3">9E7_DIV0242</strain>
    </source>
</reference>
<feature type="transmembrane region" description="Helical" evidence="1">
    <location>
        <begin position="6"/>
        <end position="22"/>
    </location>
</feature>
<evidence type="ECO:0000313" key="2">
    <source>
        <dbReference type="EMBL" id="OTP12869.1"/>
    </source>
</evidence>
<evidence type="ECO:0000256" key="1">
    <source>
        <dbReference type="SAM" id="Phobius"/>
    </source>
</evidence>
<evidence type="ECO:0000313" key="4">
    <source>
        <dbReference type="Proteomes" id="UP000195141"/>
    </source>
</evidence>
<name>A0A242K2Q5_9ENTE</name>
<reference evidence="3" key="2">
    <citation type="submission" date="2017-05" db="EMBL/GenBank/DDBJ databases">
        <authorList>
            <consortium name="The Broad Institute Genomics Platform"/>
            <consortium name="The Broad Institute Genomic Center for Infectious Diseases"/>
            <person name="Earl A."/>
            <person name="Manson A."/>
            <person name="Schwartman J."/>
            <person name="Gilmore M."/>
            <person name="Abouelleil A."/>
            <person name="Cao P."/>
            <person name="Chapman S."/>
            <person name="Cusick C."/>
            <person name="Shea T."/>
            <person name="Young S."/>
            <person name="Neafsey D."/>
            <person name="Nusbaum C."/>
            <person name="Birren B."/>
        </authorList>
    </citation>
    <scope>NUCLEOTIDE SEQUENCE</scope>
    <source>
        <strain evidence="3">9E7_DIV0242</strain>
    </source>
</reference>
<sequence length="112" mass="12842">MNMMLNAVMIACSLLFLIYVIRSINRNIFLLRNAILWLFVAFILVIFAAAPGIPEFFSKLLGFETVANFLLFFAVIVLLVMELRNTITASKQQMKIKNLIQELSILKSEKKK</sequence>
<accession>A0A242K2Q5</accession>
<dbReference type="EMBL" id="CP147247">
    <property type="protein sequence ID" value="WYJ89769.1"/>
    <property type="molecule type" value="Genomic_DNA"/>
</dbReference>
<reference evidence="2" key="1">
    <citation type="submission" date="2017-05" db="EMBL/GenBank/DDBJ databases">
        <title>The Genome Sequence of Enterococcus sp. 9E7_DIV0242.</title>
        <authorList>
            <consortium name="The Broad Institute Genomics Platform"/>
            <consortium name="The Broad Institute Genomic Center for Infectious Diseases"/>
            <person name="Earl A."/>
            <person name="Manson A."/>
            <person name="Schwartman J."/>
            <person name="Gilmore M."/>
            <person name="Abouelleil A."/>
            <person name="Cao P."/>
            <person name="Chapman S."/>
            <person name="Cusick C."/>
            <person name="Shea T."/>
            <person name="Young S."/>
            <person name="Neafsey D."/>
            <person name="Nusbaum C."/>
            <person name="Birren B."/>
        </authorList>
    </citation>
    <scope>NUCLEOTIDE SEQUENCE [LARGE SCALE GENOMIC DNA]</scope>
    <source>
        <strain evidence="2">9E7_DIV0242</strain>
    </source>
</reference>
<dbReference type="AlphaFoldDB" id="A0A242K2Q5"/>
<organism evidence="2">
    <name type="scientific">Candidatus Enterococcus clewellii</name>
    <dbReference type="NCBI Taxonomy" id="1834193"/>
    <lineage>
        <taxon>Bacteria</taxon>
        <taxon>Bacillati</taxon>
        <taxon>Bacillota</taxon>
        <taxon>Bacilli</taxon>
        <taxon>Lactobacillales</taxon>
        <taxon>Enterococcaceae</taxon>
        <taxon>Enterococcus</taxon>
    </lineage>
</organism>